<accession>A0A9W7Y3R2</accession>
<protein>
    <submittedName>
        <fullName evidence="1">Uncharacterized protein</fullName>
    </submittedName>
</protein>
<organism evidence="1 2">
    <name type="scientific">Coemansia biformis</name>
    <dbReference type="NCBI Taxonomy" id="1286918"/>
    <lineage>
        <taxon>Eukaryota</taxon>
        <taxon>Fungi</taxon>
        <taxon>Fungi incertae sedis</taxon>
        <taxon>Zoopagomycota</taxon>
        <taxon>Kickxellomycotina</taxon>
        <taxon>Kickxellomycetes</taxon>
        <taxon>Kickxellales</taxon>
        <taxon>Kickxellaceae</taxon>
        <taxon>Coemansia</taxon>
    </lineage>
</organism>
<dbReference type="EMBL" id="JANBOI010002114">
    <property type="protein sequence ID" value="KAJ1724431.1"/>
    <property type="molecule type" value="Genomic_DNA"/>
</dbReference>
<dbReference type="Gene3D" id="3.40.50.300">
    <property type="entry name" value="P-loop containing nucleotide triphosphate hydrolases"/>
    <property type="match status" value="1"/>
</dbReference>
<name>A0A9W7Y3R2_9FUNG</name>
<dbReference type="AlphaFoldDB" id="A0A9W7Y3R2"/>
<feature type="non-terminal residue" evidence="1">
    <location>
        <position position="1"/>
    </location>
</feature>
<sequence length="62" mass="6759">VCVGLLNGILAPAPAFSHPAGDPVPSKFAIEPHDQLVLTKGRYVHVDEEPWDSVVRLVDEQQ</sequence>
<dbReference type="Proteomes" id="UP001143981">
    <property type="component" value="Unassembled WGS sequence"/>
</dbReference>
<comment type="caution">
    <text evidence="1">The sequence shown here is derived from an EMBL/GenBank/DDBJ whole genome shotgun (WGS) entry which is preliminary data.</text>
</comment>
<keyword evidence="2" id="KW-1185">Reference proteome</keyword>
<evidence type="ECO:0000313" key="2">
    <source>
        <dbReference type="Proteomes" id="UP001143981"/>
    </source>
</evidence>
<proteinExistence type="predicted"/>
<dbReference type="InterPro" id="IPR027417">
    <property type="entry name" value="P-loop_NTPase"/>
</dbReference>
<reference evidence="1" key="1">
    <citation type="submission" date="2022-07" db="EMBL/GenBank/DDBJ databases">
        <title>Phylogenomic reconstructions and comparative analyses of Kickxellomycotina fungi.</title>
        <authorList>
            <person name="Reynolds N.K."/>
            <person name="Stajich J.E."/>
            <person name="Barry K."/>
            <person name="Grigoriev I.V."/>
            <person name="Crous P."/>
            <person name="Smith M.E."/>
        </authorList>
    </citation>
    <scope>NUCLEOTIDE SEQUENCE</scope>
    <source>
        <strain evidence="1">BCRC 34381</strain>
    </source>
</reference>
<gene>
    <name evidence="1" type="ORF">LPJ61_005739</name>
</gene>
<evidence type="ECO:0000313" key="1">
    <source>
        <dbReference type="EMBL" id="KAJ1724431.1"/>
    </source>
</evidence>